<dbReference type="SMART" id="SM00181">
    <property type="entry name" value="EGF"/>
    <property type="match status" value="6"/>
</dbReference>
<dbReference type="PROSITE" id="PS50026">
    <property type="entry name" value="EGF_3"/>
    <property type="match status" value="1"/>
</dbReference>
<dbReference type="InterPro" id="IPR006212">
    <property type="entry name" value="Furin_repeat"/>
</dbReference>
<dbReference type="eggNOG" id="KOG3525">
    <property type="taxonomic scope" value="Eukaryota"/>
</dbReference>
<evidence type="ECO:0000313" key="6">
    <source>
        <dbReference type="EMBL" id="EAR94661.2"/>
    </source>
</evidence>
<feature type="disulfide bond" evidence="1">
    <location>
        <begin position="1009"/>
        <end position="1026"/>
    </location>
</feature>
<reference evidence="7" key="1">
    <citation type="journal article" date="2006" name="PLoS Biol.">
        <title>Macronuclear genome sequence of the ciliate Tetrahymena thermophila, a model eukaryote.</title>
        <authorList>
            <person name="Eisen J.A."/>
            <person name="Coyne R.S."/>
            <person name="Wu M."/>
            <person name="Wu D."/>
            <person name="Thiagarajan M."/>
            <person name="Wortman J.R."/>
            <person name="Badger J.H."/>
            <person name="Ren Q."/>
            <person name="Amedeo P."/>
            <person name="Jones K.M."/>
            <person name="Tallon L.J."/>
            <person name="Delcher A.L."/>
            <person name="Salzberg S.L."/>
            <person name="Silva J.C."/>
            <person name="Haas B.J."/>
            <person name="Majoros W.H."/>
            <person name="Farzad M."/>
            <person name="Carlton J.M."/>
            <person name="Smith R.K. Jr."/>
            <person name="Garg J."/>
            <person name="Pearlman R.E."/>
            <person name="Karrer K.M."/>
            <person name="Sun L."/>
            <person name="Manning G."/>
            <person name="Elde N.C."/>
            <person name="Turkewitz A.P."/>
            <person name="Asai D.J."/>
            <person name="Wilkes D.E."/>
            <person name="Wang Y."/>
            <person name="Cai H."/>
            <person name="Collins K."/>
            <person name="Stewart B.A."/>
            <person name="Lee S.R."/>
            <person name="Wilamowska K."/>
            <person name="Weinberg Z."/>
            <person name="Ruzzo W.L."/>
            <person name="Wloga D."/>
            <person name="Gaertig J."/>
            <person name="Frankel J."/>
            <person name="Tsao C.-C."/>
            <person name="Gorovsky M.A."/>
            <person name="Keeling P.J."/>
            <person name="Waller R.F."/>
            <person name="Patron N.J."/>
            <person name="Cherry J.M."/>
            <person name="Stover N.A."/>
            <person name="Krieger C.J."/>
            <person name="del Toro C."/>
            <person name="Ryder H.F."/>
            <person name="Williamson S.C."/>
            <person name="Barbeau R.A."/>
            <person name="Hamilton E.P."/>
            <person name="Orias E."/>
        </authorList>
    </citation>
    <scope>NUCLEOTIDE SEQUENCE [LARGE SCALE GENOMIC DNA]</scope>
    <source>
        <strain evidence="7">SB210</strain>
    </source>
</reference>
<dbReference type="PROSITE" id="PS00022">
    <property type="entry name" value="EGF_1"/>
    <property type="match status" value="1"/>
</dbReference>
<evidence type="ECO:0000256" key="1">
    <source>
        <dbReference type="PROSITE-ProRule" id="PRU00076"/>
    </source>
</evidence>
<feature type="disulfide bond" evidence="1">
    <location>
        <begin position="1028"/>
        <end position="1037"/>
    </location>
</feature>
<feature type="compositionally biased region" description="Basic and acidic residues" evidence="2">
    <location>
        <begin position="1421"/>
        <end position="1434"/>
    </location>
</feature>
<evidence type="ECO:0000313" key="7">
    <source>
        <dbReference type="Proteomes" id="UP000009168"/>
    </source>
</evidence>
<keyword evidence="1" id="KW-1015">Disulfide bond</keyword>
<feature type="signal peptide" evidence="4">
    <location>
        <begin position="1"/>
        <end position="20"/>
    </location>
</feature>
<evidence type="ECO:0000256" key="3">
    <source>
        <dbReference type="SAM" id="Phobius"/>
    </source>
</evidence>
<dbReference type="InterPro" id="IPR052798">
    <property type="entry name" value="Giardia_VSA"/>
</dbReference>
<evidence type="ECO:0000259" key="5">
    <source>
        <dbReference type="PROSITE" id="PS50026"/>
    </source>
</evidence>
<dbReference type="SUPFAM" id="SSF57184">
    <property type="entry name" value="Growth factor receptor domain"/>
    <property type="match status" value="4"/>
</dbReference>
<dbReference type="InterPro" id="IPR000742">
    <property type="entry name" value="EGF"/>
</dbReference>
<dbReference type="InParanoid" id="Q23DT7"/>
<keyword evidence="3 6" id="KW-0812">Transmembrane</keyword>
<dbReference type="GeneID" id="7836792"/>
<protein>
    <submittedName>
        <fullName evidence="6">Transmembrane protein, putative</fullName>
    </submittedName>
</protein>
<keyword evidence="7" id="KW-1185">Reference proteome</keyword>
<feature type="transmembrane region" description="Helical" evidence="3">
    <location>
        <begin position="1709"/>
        <end position="1727"/>
    </location>
</feature>
<dbReference type="SMART" id="SM00261">
    <property type="entry name" value="FU"/>
    <property type="match status" value="9"/>
</dbReference>
<dbReference type="OrthoDB" id="304821at2759"/>
<accession>Q23DT7</accession>
<dbReference type="Gene3D" id="2.10.220.10">
    <property type="entry name" value="Hormone Receptor, Insulin-like Growth Factor Receptor 1, Chain A, domain 2"/>
    <property type="match status" value="2"/>
</dbReference>
<feature type="domain" description="EGF-like" evidence="5">
    <location>
        <begin position="1001"/>
        <end position="1038"/>
    </location>
</feature>
<evidence type="ECO:0000256" key="2">
    <source>
        <dbReference type="SAM" id="MobiDB-lite"/>
    </source>
</evidence>
<dbReference type="KEGG" id="tet:TTHERM_00045050"/>
<name>Q23DT7_TETTS</name>
<organism evidence="6 7">
    <name type="scientific">Tetrahymena thermophila (strain SB210)</name>
    <dbReference type="NCBI Taxonomy" id="312017"/>
    <lineage>
        <taxon>Eukaryota</taxon>
        <taxon>Sar</taxon>
        <taxon>Alveolata</taxon>
        <taxon>Ciliophora</taxon>
        <taxon>Intramacronucleata</taxon>
        <taxon>Oligohymenophorea</taxon>
        <taxon>Hymenostomatida</taxon>
        <taxon>Tetrahymenina</taxon>
        <taxon>Tetrahymenidae</taxon>
        <taxon>Tetrahymena</taxon>
    </lineage>
</organism>
<feature type="disulfide bond" evidence="1">
    <location>
        <begin position="1005"/>
        <end position="1015"/>
    </location>
</feature>
<keyword evidence="3" id="KW-0472">Membrane</keyword>
<dbReference type="PANTHER" id="PTHR23275:SF100">
    <property type="entry name" value="EGF-LIKE DOMAIN-CONTAINING PROTEIN"/>
    <property type="match status" value="1"/>
</dbReference>
<dbReference type="CDD" id="cd00064">
    <property type="entry name" value="FU"/>
    <property type="match status" value="4"/>
</dbReference>
<feature type="transmembrane region" description="Helical" evidence="3">
    <location>
        <begin position="1626"/>
        <end position="1647"/>
    </location>
</feature>
<feature type="transmembrane region" description="Helical" evidence="3">
    <location>
        <begin position="1667"/>
        <end position="1688"/>
    </location>
</feature>
<gene>
    <name evidence="6" type="ORF">TTHERM_00045050</name>
</gene>
<dbReference type="InterPro" id="IPR009030">
    <property type="entry name" value="Growth_fac_rcpt_cys_sf"/>
</dbReference>
<proteinExistence type="predicted"/>
<dbReference type="Proteomes" id="UP000009168">
    <property type="component" value="Unassembled WGS sequence"/>
</dbReference>
<sequence length="1785" mass="204129">MKKKFVQLLIFPLYFVIAFTQNLQYNACGIPGCINCQQNINVCLLCDNNLTYNRSIQLCERRQDQLPSTYFDLSSTNNNLSYCHPSCKSCSGSSPSNCLECWDGYRPVVDAENQFIQCVGCGINNCLRCNKQNICLKCQFGYFLDAQSNSCRKCQVQGCLDCSLNAQSCNKCIAPLVFNLANKACQNSNSICSNGYQSTTGCNQCHRACKSCFDSGEFSCYECNQGYFFNLKNQCISCNSNCQSCSEFPQNCKSCSKNFYLLGNRCVSQCGKGFYAEDQICKPCPPQCAECLNQTYCTSCLDNSQYKLLSKSCVLRCTESQYVQMTLADQQNWLNMQYSQINVSNLTCNQCSSTCKTCILQSNRCTSCQQGYILFQNKCLRNCPAQYYQSIGENQQPICQKCPYPCIECTSSNFCLSCQSGFSLWQNGVCGYDYQVVGQCSMDQYQFQQICFDQCPQGSLVIGRRCLCQNGCSSCTYTQISNSISCTQCLFARYYTYQEQCVEICPPLTFVQESPSKACTNFCSGTQVRQILLKGRFCSDSCDQGTTNTQGVCNSVQCDKGQYFDNAKYQNQLKITQNIKNLLQFCMPCHPACLTCTGPSQYECITCKQQIFVAPGPLVMCPLNCSDKTQSILIQALPNSSTKQIICVQCQKGYGPQNVTNFNNILQTTCVQSIQCLKDQAKILVQNSQGSYEYVCKQQIACPTYTQQNYDTGQCDLISKLFTFQLDNNKQILQKYTVQDSLNYQFKSNINTLILINSIYLNDNKICCDQTVSTTDFNSQILPSNYPSIQYNNQLSFNLQIGKMNFVSVYNFQTLQIINGTFNISPQSGLAGVDNFTVTVNDFLIDGLQFQDYTLKYQIFMQYFENDCLNYQNFTLFLIDQNYLQQNQNPISLQFQFQFPYIQCGQLTRVYLKVFNDLVSTTTYVDINLEQQQQQPFQISPILNYTINSLKIPQDTSQQQWIGVIFVQKLILNNIIQPVDLVSTNTQNLNLLKILSNTPYFQMNCQNACTSNGFCIQDTKSYFQRCNCNQGFQGESCQWRQQDLEYLSTQFDNILGNYVSEFYLIIQSQVFDSNRFITALNTLNYIASFRDYFDQIRLQNFIQIMNGTDIYQCLSIYKTQASFNQLISASETLLNIFDKVFDLFKKLRIQNQNISEQIISNVQNVLLYIRQSLSLKDQNYQYQFAQTSITASIYLLGNKYQTPPIIITKDQSYQILLSDPFFNQLGDQDISIQVLAFPFIQEIQIQDPSKITIPSSKIIDIAMFKKIDSTSQQINISFPMQINISSYAYLFHIGPGQDGQIFLTACGYNKQSKNFDNKYQIDNNQTSASMQNTTCQPKNSQRTAIFFGNNFNTPNNNSGDNDKNKKDDNNDDDNEIRQPKLILTLINSLVIFGVSFIVSCIVSKVKQLEVTQMSDSQISGLKEDDNNKKADMKDSPSLPENPIIQEGVNVIAIGEILEENKIQRKGKSKIINLPINSIELFRRSSVNQQEERKIEQDDFSQFQNQKIEIILSQENIMRQVGQIPPDFRQQSFMNLNVSNMIQNQDRQQQKSVSKDINIIQIEEQKEKFSAEIDNLPKGIPIESPQIKANKIERDKNTMNNRIALYDYFSLKSFTKHLQNTPAHIRVFVFFSQVALIQFMVISFLLKVNLLDYQDQKKQDSQSFAMTLLYSIALKNLIQYLFPIIYKLLSKIELYFRQTNSFFYKNFVKGLYINIISLVIVFAIHKAANKLTNSQVSNFVIIYFVAVIIDMVVLDLVVLFIQKQIKNSKLIENSLMYKNYNFKLEA</sequence>
<evidence type="ECO:0000256" key="4">
    <source>
        <dbReference type="SAM" id="SignalP"/>
    </source>
</evidence>
<feature type="chain" id="PRO_5004201769" evidence="4">
    <location>
        <begin position="21"/>
        <end position="1785"/>
    </location>
</feature>
<dbReference type="HOGENOM" id="CLU_241518_0_0_1"/>
<feature type="compositionally biased region" description="Low complexity" evidence="2">
    <location>
        <begin position="1349"/>
        <end position="1359"/>
    </location>
</feature>
<dbReference type="RefSeq" id="XP_001014599.2">
    <property type="nucleotide sequence ID" value="XM_001014599.2"/>
</dbReference>
<dbReference type="EMBL" id="GG662712">
    <property type="protein sequence ID" value="EAR94661.2"/>
    <property type="molecule type" value="Genomic_DNA"/>
</dbReference>
<dbReference type="PROSITE" id="PS01186">
    <property type="entry name" value="EGF_2"/>
    <property type="match status" value="1"/>
</dbReference>
<keyword evidence="3" id="KW-1133">Transmembrane helix</keyword>
<dbReference type="PANTHER" id="PTHR23275">
    <property type="entry name" value="CABRIOLET.-RELATED"/>
    <property type="match status" value="1"/>
</dbReference>
<feature type="transmembrane region" description="Helical" evidence="3">
    <location>
        <begin position="1739"/>
        <end position="1760"/>
    </location>
</feature>
<feature type="region of interest" description="Disordered" evidence="2">
    <location>
        <begin position="1415"/>
        <end position="1441"/>
    </location>
</feature>
<keyword evidence="1" id="KW-0245">EGF-like domain</keyword>
<feature type="transmembrane region" description="Helical" evidence="3">
    <location>
        <begin position="1381"/>
        <end position="1403"/>
    </location>
</feature>
<feature type="region of interest" description="Disordered" evidence="2">
    <location>
        <begin position="1346"/>
        <end position="1373"/>
    </location>
</feature>
<keyword evidence="4" id="KW-0732">Signal</keyword>